<gene>
    <name evidence="1" type="ORF">DM01DRAFT_1138334</name>
</gene>
<evidence type="ECO:0000313" key="1">
    <source>
        <dbReference type="EMBL" id="ORX47794.1"/>
    </source>
</evidence>
<dbReference type="EMBL" id="MCGT01000032">
    <property type="protein sequence ID" value="ORX47794.1"/>
    <property type="molecule type" value="Genomic_DNA"/>
</dbReference>
<dbReference type="Proteomes" id="UP000242146">
    <property type="component" value="Unassembled WGS sequence"/>
</dbReference>
<proteinExistence type="predicted"/>
<keyword evidence="2" id="KW-1185">Reference proteome</keyword>
<accession>A0A1X2G8Q4</accession>
<sequence>MSAIVNELKKDPFIYGGIVATSLLAALYRDRSLFTGKRPDFVIPYAKPLIGSTMKYLTWLPLLHDAITNAFRDTDRNT</sequence>
<reference evidence="1 2" key="1">
    <citation type="submission" date="2016-07" db="EMBL/GenBank/DDBJ databases">
        <title>Pervasive Adenine N6-methylation of Active Genes in Fungi.</title>
        <authorList>
            <consortium name="DOE Joint Genome Institute"/>
            <person name="Mondo S.J."/>
            <person name="Dannebaum R.O."/>
            <person name="Kuo R.C."/>
            <person name="Labutti K."/>
            <person name="Haridas S."/>
            <person name="Kuo A."/>
            <person name="Salamov A."/>
            <person name="Ahrendt S.R."/>
            <person name="Lipzen A."/>
            <person name="Sullivan W."/>
            <person name="Andreopoulos W.B."/>
            <person name="Clum A."/>
            <person name="Lindquist E."/>
            <person name="Daum C."/>
            <person name="Ramamoorthy G.K."/>
            <person name="Gryganskyi A."/>
            <person name="Culley D."/>
            <person name="Magnuson J.K."/>
            <person name="James T.Y."/>
            <person name="O'Malley M.A."/>
            <person name="Stajich J.E."/>
            <person name="Spatafora J.W."/>
            <person name="Visel A."/>
            <person name="Grigoriev I.V."/>
        </authorList>
    </citation>
    <scope>NUCLEOTIDE SEQUENCE [LARGE SCALE GENOMIC DNA]</scope>
    <source>
        <strain evidence="1 2">NRRL 3301</strain>
    </source>
</reference>
<organism evidence="1 2">
    <name type="scientific">Hesseltinella vesiculosa</name>
    <dbReference type="NCBI Taxonomy" id="101127"/>
    <lineage>
        <taxon>Eukaryota</taxon>
        <taxon>Fungi</taxon>
        <taxon>Fungi incertae sedis</taxon>
        <taxon>Mucoromycota</taxon>
        <taxon>Mucoromycotina</taxon>
        <taxon>Mucoromycetes</taxon>
        <taxon>Mucorales</taxon>
        <taxon>Cunninghamellaceae</taxon>
        <taxon>Hesseltinella</taxon>
    </lineage>
</organism>
<name>A0A1X2G8Q4_9FUNG</name>
<protein>
    <submittedName>
        <fullName evidence="1">Uncharacterized protein</fullName>
    </submittedName>
</protein>
<dbReference type="AlphaFoldDB" id="A0A1X2G8Q4"/>
<comment type="caution">
    <text evidence="1">The sequence shown here is derived from an EMBL/GenBank/DDBJ whole genome shotgun (WGS) entry which is preliminary data.</text>
</comment>
<evidence type="ECO:0000313" key="2">
    <source>
        <dbReference type="Proteomes" id="UP000242146"/>
    </source>
</evidence>